<dbReference type="Gene3D" id="1.20.58.760">
    <property type="entry name" value="Peptidase M41"/>
    <property type="match status" value="1"/>
</dbReference>
<gene>
    <name evidence="2" type="ORF">UR92_C0022G0015</name>
</gene>
<evidence type="ECO:0000313" key="3">
    <source>
        <dbReference type="Proteomes" id="UP000034683"/>
    </source>
</evidence>
<feature type="non-terminal residue" evidence="2">
    <location>
        <position position="1"/>
    </location>
</feature>
<keyword evidence="2" id="KW-0030">Aminoacyl-tRNA synthetase</keyword>
<dbReference type="AlphaFoldDB" id="A0A0G0D392"/>
<reference evidence="2 3" key="1">
    <citation type="journal article" date="2015" name="Nature">
        <title>rRNA introns, odd ribosomes, and small enigmatic genomes across a large radiation of phyla.</title>
        <authorList>
            <person name="Brown C.T."/>
            <person name="Hug L.A."/>
            <person name="Thomas B.C."/>
            <person name="Sharon I."/>
            <person name="Castelle C.J."/>
            <person name="Singh A."/>
            <person name="Wilkins M.J."/>
            <person name="Williams K.H."/>
            <person name="Banfield J.F."/>
        </authorList>
    </citation>
    <scope>NUCLEOTIDE SEQUENCE [LARGE SCALE GENOMIC DNA]</scope>
</reference>
<accession>A0A0G0D392</accession>
<keyword evidence="2" id="KW-0436">Ligase</keyword>
<dbReference type="GO" id="GO:0004222">
    <property type="term" value="F:metalloendopeptidase activity"/>
    <property type="evidence" value="ECO:0007669"/>
    <property type="project" value="InterPro"/>
</dbReference>
<dbReference type="Pfam" id="PF01434">
    <property type="entry name" value="Peptidase_M41"/>
    <property type="match status" value="1"/>
</dbReference>
<organism evidence="2 3">
    <name type="scientific">Candidatus Nomurabacteria bacterium GW2011_GWA2_35_80</name>
    <dbReference type="NCBI Taxonomy" id="1618733"/>
    <lineage>
        <taxon>Bacteria</taxon>
        <taxon>Candidatus Nomuraibacteriota</taxon>
    </lineage>
</organism>
<feature type="domain" description="Peptidase M41" evidence="1">
    <location>
        <begin position="1"/>
        <end position="54"/>
    </location>
</feature>
<evidence type="ECO:0000313" key="2">
    <source>
        <dbReference type="EMBL" id="KKP87808.1"/>
    </source>
</evidence>
<name>A0A0G0D392_9BACT</name>
<evidence type="ECO:0000259" key="1">
    <source>
        <dbReference type="Pfam" id="PF01434"/>
    </source>
</evidence>
<dbReference type="GO" id="GO:0004176">
    <property type="term" value="F:ATP-dependent peptidase activity"/>
    <property type="evidence" value="ECO:0007669"/>
    <property type="project" value="InterPro"/>
</dbReference>
<dbReference type="SUPFAM" id="SSF140990">
    <property type="entry name" value="FtsH protease domain-like"/>
    <property type="match status" value="1"/>
</dbReference>
<dbReference type="GO" id="GO:0004812">
    <property type="term" value="F:aminoacyl-tRNA ligase activity"/>
    <property type="evidence" value="ECO:0007669"/>
    <property type="project" value="UniProtKB-KW"/>
</dbReference>
<dbReference type="Proteomes" id="UP000034683">
    <property type="component" value="Unassembled WGS sequence"/>
</dbReference>
<dbReference type="EMBL" id="LBRA01000022">
    <property type="protein sequence ID" value="KKP87808.1"/>
    <property type="molecule type" value="Genomic_DNA"/>
</dbReference>
<dbReference type="GO" id="GO:0005524">
    <property type="term" value="F:ATP binding"/>
    <property type="evidence" value="ECO:0007669"/>
    <property type="project" value="InterPro"/>
</dbReference>
<dbReference type="InterPro" id="IPR037219">
    <property type="entry name" value="Peptidase_M41-like"/>
</dbReference>
<protein>
    <submittedName>
        <fullName evidence="2">Lysyl-tRNA synthetase</fullName>
    </submittedName>
</protein>
<proteinExistence type="predicted"/>
<dbReference type="GO" id="GO:0006508">
    <property type="term" value="P:proteolysis"/>
    <property type="evidence" value="ECO:0007669"/>
    <property type="project" value="InterPro"/>
</dbReference>
<dbReference type="InterPro" id="IPR000642">
    <property type="entry name" value="Peptidase_M41"/>
</dbReference>
<sequence>SETVSTKVDAEVSRIINDGIKSAEKVLTEHRKALDAIAKKLIEVETLEQDEYDKLITAHGIIPKKRGDAKLETKS</sequence>
<comment type="caution">
    <text evidence="2">The sequence shown here is derived from an EMBL/GenBank/DDBJ whole genome shotgun (WGS) entry which is preliminary data.</text>
</comment>